<dbReference type="Proteomes" id="UP000243297">
    <property type="component" value="Unassembled WGS sequence"/>
</dbReference>
<evidence type="ECO:0000256" key="7">
    <source>
        <dbReference type="RuleBase" id="RU003792"/>
    </source>
</evidence>
<accession>A0A1T4L2X0</accession>
<dbReference type="STRING" id="118967.SAMN02745191_0707"/>
<keyword evidence="2 4" id="KW-0819">tRNA processing</keyword>
<keyword evidence="3 4" id="KW-0413">Isomerase</keyword>
<comment type="caution">
    <text evidence="4">Lacks conserved residue(s) required for the propagation of feature annotation.</text>
</comment>
<evidence type="ECO:0000256" key="2">
    <source>
        <dbReference type="ARBA" id="ARBA00022694"/>
    </source>
</evidence>
<reference evidence="10" key="1">
    <citation type="submission" date="2017-02" db="EMBL/GenBank/DDBJ databases">
        <authorList>
            <person name="Varghese N."/>
            <person name="Submissions S."/>
        </authorList>
    </citation>
    <scope>NUCLEOTIDE SEQUENCE [LARGE SCALE GENOMIC DNA]</scope>
    <source>
        <strain evidence="10">ATCC 25662</strain>
    </source>
</reference>
<dbReference type="AlphaFoldDB" id="A0A1T4L2X0"/>
<feature type="binding site" evidence="4 6">
    <location>
        <position position="110"/>
    </location>
    <ligand>
        <name>substrate</name>
    </ligand>
</feature>
<comment type="subunit">
    <text evidence="4">Homodimer.</text>
</comment>
<feature type="active site" description="Nucleophile" evidence="4 5">
    <location>
        <position position="52"/>
    </location>
</feature>
<dbReference type="InterPro" id="IPR020103">
    <property type="entry name" value="PsdUridine_synth_cat_dom_sf"/>
</dbReference>
<dbReference type="Pfam" id="PF01416">
    <property type="entry name" value="PseudoU_synth_1"/>
    <property type="match status" value="2"/>
</dbReference>
<evidence type="ECO:0000313" key="10">
    <source>
        <dbReference type="Proteomes" id="UP000243297"/>
    </source>
</evidence>
<dbReference type="PIRSF" id="PIRSF001430">
    <property type="entry name" value="tRNA_psdUrid_synth"/>
    <property type="match status" value="1"/>
</dbReference>
<proteinExistence type="inferred from homology"/>
<dbReference type="GO" id="GO:0031119">
    <property type="term" value="P:tRNA pseudouridine synthesis"/>
    <property type="evidence" value="ECO:0007669"/>
    <property type="project" value="UniProtKB-UniRule"/>
</dbReference>
<dbReference type="PANTHER" id="PTHR11142:SF0">
    <property type="entry name" value="TRNA PSEUDOURIDINE SYNTHASE-LIKE 1"/>
    <property type="match status" value="1"/>
</dbReference>
<evidence type="ECO:0000256" key="3">
    <source>
        <dbReference type="ARBA" id="ARBA00023235"/>
    </source>
</evidence>
<dbReference type="EMBL" id="FUWY01000002">
    <property type="protein sequence ID" value="SJZ49092.1"/>
    <property type="molecule type" value="Genomic_DNA"/>
</dbReference>
<dbReference type="GO" id="GO:0003723">
    <property type="term" value="F:RNA binding"/>
    <property type="evidence" value="ECO:0007669"/>
    <property type="project" value="InterPro"/>
</dbReference>
<dbReference type="PANTHER" id="PTHR11142">
    <property type="entry name" value="PSEUDOURIDYLATE SYNTHASE"/>
    <property type="match status" value="1"/>
</dbReference>
<dbReference type="InterPro" id="IPR020094">
    <property type="entry name" value="TruA/RsuA/RluB/E/F_N"/>
</dbReference>
<dbReference type="EC" id="5.4.99.12" evidence="4"/>
<organism evidence="9 10">
    <name type="scientific">Anaerorhabdus furcosa</name>
    <dbReference type="NCBI Taxonomy" id="118967"/>
    <lineage>
        <taxon>Bacteria</taxon>
        <taxon>Bacillati</taxon>
        <taxon>Bacillota</taxon>
        <taxon>Erysipelotrichia</taxon>
        <taxon>Erysipelotrichales</taxon>
        <taxon>Erysipelotrichaceae</taxon>
        <taxon>Anaerorhabdus</taxon>
    </lineage>
</organism>
<dbReference type="GO" id="GO:0160147">
    <property type="term" value="F:tRNA pseudouridine(38-40) synthase activity"/>
    <property type="evidence" value="ECO:0007669"/>
    <property type="project" value="UniProtKB-EC"/>
</dbReference>
<dbReference type="NCBIfam" id="TIGR00071">
    <property type="entry name" value="hisT_truA"/>
    <property type="match status" value="1"/>
</dbReference>
<dbReference type="InterPro" id="IPR001406">
    <property type="entry name" value="PsdUridine_synth_TruA"/>
</dbReference>
<dbReference type="CDD" id="cd02570">
    <property type="entry name" value="PseudoU_synth_EcTruA"/>
    <property type="match status" value="1"/>
</dbReference>
<evidence type="ECO:0000259" key="8">
    <source>
        <dbReference type="Pfam" id="PF01416"/>
    </source>
</evidence>
<dbReference type="SUPFAM" id="SSF55120">
    <property type="entry name" value="Pseudouridine synthase"/>
    <property type="match status" value="1"/>
</dbReference>
<keyword evidence="10" id="KW-1185">Reference proteome</keyword>
<dbReference type="Gene3D" id="3.30.70.580">
    <property type="entry name" value="Pseudouridine synthase I, catalytic domain, N-terminal subdomain"/>
    <property type="match status" value="1"/>
</dbReference>
<evidence type="ECO:0000313" key="9">
    <source>
        <dbReference type="EMBL" id="SJZ49092.1"/>
    </source>
</evidence>
<dbReference type="RefSeq" id="WP_078711146.1">
    <property type="nucleotide sequence ID" value="NZ_FUWY01000002.1"/>
</dbReference>
<feature type="domain" description="Pseudouridine synthase I TruA alpha/beta" evidence="8">
    <location>
        <begin position="8"/>
        <end position="103"/>
    </location>
</feature>
<dbReference type="HAMAP" id="MF_00171">
    <property type="entry name" value="TruA"/>
    <property type="match status" value="1"/>
</dbReference>
<dbReference type="OrthoDB" id="9811823at2"/>
<name>A0A1T4L2X0_9FIRM</name>
<evidence type="ECO:0000256" key="5">
    <source>
        <dbReference type="PIRSR" id="PIRSR001430-1"/>
    </source>
</evidence>
<comment type="function">
    <text evidence="4">Formation of pseudouridine at positions 38, 39 and 40 in the anticodon stem and loop of transfer RNAs.</text>
</comment>
<evidence type="ECO:0000256" key="4">
    <source>
        <dbReference type="HAMAP-Rule" id="MF_00171"/>
    </source>
</evidence>
<evidence type="ECO:0000256" key="6">
    <source>
        <dbReference type="PIRSR" id="PIRSR001430-2"/>
    </source>
</evidence>
<dbReference type="Gene3D" id="3.30.70.660">
    <property type="entry name" value="Pseudouridine synthase I, catalytic domain, C-terminal subdomain"/>
    <property type="match status" value="1"/>
</dbReference>
<feature type="domain" description="Pseudouridine synthase I TruA alpha/beta" evidence="8">
    <location>
        <begin position="142"/>
        <end position="244"/>
    </location>
</feature>
<gene>
    <name evidence="4" type="primary">truA</name>
    <name evidence="9" type="ORF">SAMN02745191_0707</name>
</gene>
<protein>
    <recommendedName>
        <fullName evidence="4">tRNA pseudouridine synthase A</fullName>
        <ecNumber evidence="4">5.4.99.12</ecNumber>
    </recommendedName>
    <alternativeName>
        <fullName evidence="4">tRNA pseudouridine(38-40) synthase</fullName>
    </alternativeName>
    <alternativeName>
        <fullName evidence="4">tRNA pseudouridylate synthase I</fullName>
    </alternativeName>
    <alternativeName>
        <fullName evidence="4">tRNA-uridine isomerase I</fullName>
    </alternativeName>
</protein>
<dbReference type="FunFam" id="3.30.70.580:FF:000001">
    <property type="entry name" value="tRNA pseudouridine synthase A"/>
    <property type="match status" value="1"/>
</dbReference>
<sequence>MRRFKCVVSYDGTAYIGWQSQCKNNSIQEKIEAVLHRISNEEIKAVAAGRTDAKVHAYGQVFHFDTDFYLDAPRWQWAINGYLPKDIRIQSLEEVGEEFHARFSVKRKQYDYRINLGEYDVCMIHYAYQCRHVLNVEEMEKASKIFIGKHDFSSFCANSLEQFPNQVREIEDIVFSRDKDILTISYRGKGFLRYMVRMLTATLIEVGRGRLTLEDVSKMLDARDKDSCKHNAEPQGLYLMKIEYYQNNENPLEIEEND</sequence>
<dbReference type="InterPro" id="IPR020097">
    <property type="entry name" value="PsdUridine_synth_TruA_a/b_dom"/>
</dbReference>
<evidence type="ECO:0000256" key="1">
    <source>
        <dbReference type="ARBA" id="ARBA00009375"/>
    </source>
</evidence>
<comment type="similarity">
    <text evidence="1 4 7">Belongs to the tRNA pseudouridine synthase TruA family.</text>
</comment>
<dbReference type="InterPro" id="IPR020095">
    <property type="entry name" value="PsdUridine_synth_TruA_C"/>
</dbReference>
<comment type="catalytic activity">
    <reaction evidence="4 7">
        <text>uridine(38/39/40) in tRNA = pseudouridine(38/39/40) in tRNA</text>
        <dbReference type="Rhea" id="RHEA:22376"/>
        <dbReference type="Rhea" id="RHEA-COMP:10085"/>
        <dbReference type="Rhea" id="RHEA-COMP:10087"/>
        <dbReference type="ChEBI" id="CHEBI:65314"/>
        <dbReference type="ChEBI" id="CHEBI:65315"/>
        <dbReference type="EC" id="5.4.99.12"/>
    </reaction>
</comment>